<dbReference type="Proteomes" id="UP001501867">
    <property type="component" value="Unassembled WGS sequence"/>
</dbReference>
<protein>
    <submittedName>
        <fullName evidence="1">Uncharacterized protein</fullName>
    </submittedName>
</protein>
<proteinExistence type="predicted"/>
<dbReference type="EMBL" id="BAAABV010000010">
    <property type="protein sequence ID" value="GAA0275919.1"/>
    <property type="molecule type" value="Genomic_DNA"/>
</dbReference>
<evidence type="ECO:0000313" key="1">
    <source>
        <dbReference type="EMBL" id="GAA0275919.1"/>
    </source>
</evidence>
<name>A0ABN0V5I2_9ACTN</name>
<comment type="caution">
    <text evidence="1">The sequence shown here is derived from an EMBL/GenBank/DDBJ whole genome shotgun (WGS) entry which is preliminary data.</text>
</comment>
<sequence>MERGIELSRKCPSAEGAFSVGAAIYSILEPCSECRSYPFAYPQPILSTPRSTASSLLTVVRALLPRGGLGEDCFVHLAARFCGLSTWQTQCWRQTTTSCTSDALTAIP</sequence>
<accession>A0ABN0V5I2</accession>
<evidence type="ECO:0000313" key="2">
    <source>
        <dbReference type="Proteomes" id="UP001501867"/>
    </source>
</evidence>
<keyword evidence="2" id="KW-1185">Reference proteome</keyword>
<gene>
    <name evidence="1" type="ORF">GCM10010302_11910</name>
</gene>
<reference evidence="1 2" key="1">
    <citation type="journal article" date="2019" name="Int. J. Syst. Evol. Microbiol.">
        <title>The Global Catalogue of Microorganisms (GCM) 10K type strain sequencing project: providing services to taxonomists for standard genome sequencing and annotation.</title>
        <authorList>
            <consortium name="The Broad Institute Genomics Platform"/>
            <consortium name="The Broad Institute Genome Sequencing Center for Infectious Disease"/>
            <person name="Wu L."/>
            <person name="Ma J."/>
        </authorList>
    </citation>
    <scope>NUCLEOTIDE SEQUENCE [LARGE SCALE GENOMIC DNA]</scope>
    <source>
        <strain evidence="1 2">JCM 4505</strain>
    </source>
</reference>
<organism evidence="1 2">
    <name type="scientific">Streptomyces polychromogenes</name>
    <dbReference type="NCBI Taxonomy" id="67342"/>
    <lineage>
        <taxon>Bacteria</taxon>
        <taxon>Bacillati</taxon>
        <taxon>Actinomycetota</taxon>
        <taxon>Actinomycetes</taxon>
        <taxon>Kitasatosporales</taxon>
        <taxon>Streptomycetaceae</taxon>
        <taxon>Streptomyces</taxon>
    </lineage>
</organism>